<sequence>MPLPGAFFATKQAALEFAESDYFPQRKLDLISSGEINLHEMGEERVLQLAGGDTNSDLYKQHLIFQATFMQWLHARIESPGTSTKTDIAPSRIELLTS</sequence>
<protein>
    <submittedName>
        <fullName evidence="1">Uncharacterized protein</fullName>
    </submittedName>
</protein>
<dbReference type="EMBL" id="FNTJ01000003">
    <property type="protein sequence ID" value="SED35854.1"/>
    <property type="molecule type" value="Genomic_DNA"/>
</dbReference>
<evidence type="ECO:0000313" key="2">
    <source>
        <dbReference type="Proteomes" id="UP000198982"/>
    </source>
</evidence>
<dbReference type="AlphaFoldDB" id="A0A1H5A245"/>
<gene>
    <name evidence="1" type="ORF">SAMN05216178_6927</name>
</gene>
<proteinExistence type="predicted"/>
<accession>A0A1H5A245</accession>
<dbReference type="Proteomes" id="UP000198982">
    <property type="component" value="Unassembled WGS sequence"/>
</dbReference>
<keyword evidence="2" id="KW-1185">Reference proteome</keyword>
<evidence type="ECO:0000313" key="1">
    <source>
        <dbReference type="EMBL" id="SED35854.1"/>
    </source>
</evidence>
<name>A0A1H5A245_9PSED</name>
<organism evidence="1 2">
    <name type="scientific">Pseudomonas saponiphila</name>
    <dbReference type="NCBI Taxonomy" id="556534"/>
    <lineage>
        <taxon>Bacteria</taxon>
        <taxon>Pseudomonadati</taxon>
        <taxon>Pseudomonadota</taxon>
        <taxon>Gammaproteobacteria</taxon>
        <taxon>Pseudomonadales</taxon>
        <taxon>Pseudomonadaceae</taxon>
        <taxon>Pseudomonas</taxon>
    </lineage>
</organism>
<reference evidence="2" key="1">
    <citation type="submission" date="2016-10" db="EMBL/GenBank/DDBJ databases">
        <authorList>
            <person name="Varghese N."/>
            <person name="Submissions S."/>
        </authorList>
    </citation>
    <scope>NUCLEOTIDE SEQUENCE [LARGE SCALE GENOMIC DNA]</scope>
    <source>
        <strain evidence="2">DSM 9751</strain>
    </source>
</reference>